<dbReference type="Pfam" id="PF02780">
    <property type="entry name" value="Transketolase_C"/>
    <property type="match status" value="1"/>
</dbReference>
<dbReference type="InterPro" id="IPR005475">
    <property type="entry name" value="Transketolase-like_Pyr-bd"/>
</dbReference>
<evidence type="ECO:0000256" key="5">
    <source>
        <dbReference type="ARBA" id="ARBA00022723"/>
    </source>
</evidence>
<evidence type="ECO:0000313" key="13">
    <source>
        <dbReference type="EMBL" id="QUX25164.1"/>
    </source>
</evidence>
<comment type="cofactor">
    <cofactor evidence="10">
        <name>Mg(2+)</name>
        <dbReference type="ChEBI" id="CHEBI:18420"/>
    </cofactor>
    <text evidence="10">Binds 1 Mg(2+) ion per subunit.</text>
</comment>
<keyword evidence="9 10" id="KW-0414">Isoprene biosynthesis</keyword>
<feature type="binding site" evidence="10">
    <location>
        <position position="331"/>
    </location>
    <ligand>
        <name>thiamine diphosphate</name>
        <dbReference type="ChEBI" id="CHEBI:58937"/>
    </ligand>
</feature>
<keyword evidence="4 10" id="KW-0808">Transferase</keyword>
<dbReference type="CDD" id="cd02007">
    <property type="entry name" value="TPP_DXS"/>
    <property type="match status" value="1"/>
</dbReference>
<evidence type="ECO:0000256" key="11">
    <source>
        <dbReference type="SAM" id="MobiDB-lite"/>
    </source>
</evidence>
<comment type="function">
    <text evidence="10">Catalyzes the acyloin condensation reaction between C atoms 2 and 3 of pyruvate and glyceraldehyde 3-phosphate to yield 1-deoxy-D-xylulose-5-phosphate (DXP).</text>
</comment>
<comment type="cofactor">
    <cofactor evidence="10">
        <name>thiamine diphosphate</name>
        <dbReference type="ChEBI" id="CHEBI:58937"/>
    </cofactor>
    <text evidence="10">Binds 1 thiamine pyrophosphate per subunit.</text>
</comment>
<feature type="binding site" evidence="10">
    <location>
        <position position="249"/>
    </location>
    <ligand>
        <name>thiamine diphosphate</name>
        <dbReference type="ChEBI" id="CHEBI:58937"/>
    </ligand>
</feature>
<dbReference type="PANTHER" id="PTHR43322">
    <property type="entry name" value="1-D-DEOXYXYLULOSE 5-PHOSPHATE SYNTHASE-RELATED"/>
    <property type="match status" value="1"/>
</dbReference>
<feature type="binding site" evidence="10">
    <location>
        <position position="73"/>
    </location>
    <ligand>
        <name>thiamine diphosphate</name>
        <dbReference type="ChEBI" id="CHEBI:58937"/>
    </ligand>
</feature>
<evidence type="ECO:0000313" key="14">
    <source>
        <dbReference type="Proteomes" id="UP000676079"/>
    </source>
</evidence>
<feature type="region of interest" description="Disordered" evidence="11">
    <location>
        <begin position="588"/>
        <end position="618"/>
    </location>
</feature>
<dbReference type="Pfam" id="PF13292">
    <property type="entry name" value="DXP_synthase_N"/>
    <property type="match status" value="2"/>
</dbReference>
<evidence type="ECO:0000256" key="9">
    <source>
        <dbReference type="ARBA" id="ARBA00023229"/>
    </source>
</evidence>
<dbReference type="InterPro" id="IPR033248">
    <property type="entry name" value="Transketolase_C"/>
</dbReference>
<accession>A0ABX8BSV0</accession>
<evidence type="ECO:0000256" key="7">
    <source>
        <dbReference type="ARBA" id="ARBA00022977"/>
    </source>
</evidence>
<dbReference type="GO" id="GO:0008661">
    <property type="term" value="F:1-deoxy-D-xylulose-5-phosphate synthase activity"/>
    <property type="evidence" value="ECO:0007669"/>
    <property type="project" value="UniProtKB-EC"/>
</dbReference>
<evidence type="ECO:0000256" key="8">
    <source>
        <dbReference type="ARBA" id="ARBA00023052"/>
    </source>
</evidence>
<organism evidence="13 14">
    <name type="scientific">Nocardiopsis changdeensis</name>
    <dbReference type="NCBI Taxonomy" id="2831969"/>
    <lineage>
        <taxon>Bacteria</taxon>
        <taxon>Bacillati</taxon>
        <taxon>Actinomycetota</taxon>
        <taxon>Actinomycetes</taxon>
        <taxon>Streptosporangiales</taxon>
        <taxon>Nocardiopsidaceae</taxon>
        <taxon>Nocardiopsis</taxon>
    </lineage>
</organism>
<dbReference type="SUPFAM" id="SSF52922">
    <property type="entry name" value="TK C-terminal domain-like"/>
    <property type="match status" value="1"/>
</dbReference>
<sequence>MTLLERVDGPARLRGFTTDELRELAGEIRGFLIDRVSRSGGHLGPNLGVVELTIALHTVFDSPHDRLLWDTGHQAYVHKILTGRRDGFDRLRRSGGLSGYPSRTESDHDLVENSHASTALSYADGLARADAHNGVTDRSVVAIIGDGAMTGGMAWEAVNNISGGPDRPLVIVLNDNGRSYAPTEGGLAEHFRELRAGADGRNVFEQFGLAYLGPVDGHDISALREALTRAKGEPGPVLVHVVTEKGKGFVHTETDDLDRGHAIKPMDPETGLPLASPSGPSFTSVFGREMVGIAQERPDVVAITAAMLEPTGLLPLYERLPERVIDVGIAEQHAVTMAAGLAMGGVHPVVAVYSTFVNRAFDQLLMDVALHRRAVTFVLDRSGVTGDDGPSHNGMWDMSVLQVVPGLRIAAPRDATRLRELLREAVAWKDGPTLVRFPKGAAGRDIPTEARFTGMDVLHRSGSLDVLIVSIGALAGVSLSVAEGIREQGIGVTVVDPRWVSPVNPGLADIARRHRTVISIEDNSRVGGIGSTIAQALRDARVPTPFREFGIPRRFLEHGNRAEVLSGCGLDVRDITLAAVEALAESDALTGPRPAPDPIDEGLYRLAHDARPNGGTDS</sequence>
<dbReference type="InterPro" id="IPR009014">
    <property type="entry name" value="Transketo_C/PFOR_II"/>
</dbReference>
<keyword evidence="14" id="KW-1185">Reference proteome</keyword>
<dbReference type="NCBIfam" id="NF003933">
    <property type="entry name" value="PRK05444.2-2"/>
    <property type="match status" value="1"/>
</dbReference>
<feature type="binding site" evidence="10">
    <location>
        <begin position="147"/>
        <end position="148"/>
    </location>
    <ligand>
        <name>thiamine diphosphate</name>
        <dbReference type="ChEBI" id="CHEBI:58937"/>
    </ligand>
</feature>
<keyword evidence="5 10" id="KW-0479">Metal-binding</keyword>
<name>A0ABX8BSV0_9ACTN</name>
<comment type="pathway">
    <text evidence="1 10">Metabolic intermediate biosynthesis; 1-deoxy-D-xylulose 5-phosphate biosynthesis; 1-deoxy-D-xylulose 5-phosphate from D-glyceraldehyde 3-phosphate and pyruvate: step 1/1.</text>
</comment>
<dbReference type="InterPro" id="IPR029061">
    <property type="entry name" value="THDP-binding"/>
</dbReference>
<dbReference type="EC" id="2.2.1.7" evidence="10"/>
<evidence type="ECO:0000256" key="3">
    <source>
        <dbReference type="ARBA" id="ARBA00011738"/>
    </source>
</evidence>
<evidence type="ECO:0000259" key="12">
    <source>
        <dbReference type="SMART" id="SM00861"/>
    </source>
</evidence>
<dbReference type="PROSITE" id="PS00802">
    <property type="entry name" value="TRANSKETOLASE_2"/>
    <property type="match status" value="1"/>
</dbReference>
<evidence type="ECO:0000256" key="6">
    <source>
        <dbReference type="ARBA" id="ARBA00022842"/>
    </source>
</evidence>
<dbReference type="SUPFAM" id="SSF52518">
    <property type="entry name" value="Thiamin diphosphate-binding fold (THDP-binding)"/>
    <property type="match status" value="2"/>
</dbReference>
<dbReference type="RefSeq" id="WP_220560673.1">
    <property type="nucleotide sequence ID" value="NZ_CP074133.1"/>
</dbReference>
<dbReference type="SMART" id="SM00861">
    <property type="entry name" value="Transket_pyr"/>
    <property type="match status" value="1"/>
</dbReference>
<protein>
    <recommendedName>
        <fullName evidence="10">1-deoxy-D-xylulose-5-phosphate synthase</fullName>
        <ecNumber evidence="10">2.2.1.7</ecNumber>
    </recommendedName>
    <alternativeName>
        <fullName evidence="10">1-deoxyxylulose-5-phosphate synthase</fullName>
        <shortName evidence="10">DXP synthase</shortName>
        <shortName evidence="10">DXPS</shortName>
    </alternativeName>
</protein>
<dbReference type="Pfam" id="PF02779">
    <property type="entry name" value="Transket_pyr"/>
    <property type="match status" value="1"/>
</dbReference>
<feature type="binding site" evidence="10">
    <location>
        <begin position="114"/>
        <end position="116"/>
    </location>
    <ligand>
        <name>thiamine diphosphate</name>
        <dbReference type="ChEBI" id="CHEBI:58937"/>
    </ligand>
</feature>
<dbReference type="CDD" id="cd07033">
    <property type="entry name" value="TPP_PYR_DXS_TK_like"/>
    <property type="match status" value="1"/>
</dbReference>
<evidence type="ECO:0000256" key="2">
    <source>
        <dbReference type="ARBA" id="ARBA00011081"/>
    </source>
</evidence>
<dbReference type="InterPro" id="IPR020826">
    <property type="entry name" value="Transketolase_BS"/>
</dbReference>
<feature type="binding site" evidence="10">
    <location>
        <position position="176"/>
    </location>
    <ligand>
        <name>Mg(2+)</name>
        <dbReference type="ChEBI" id="CHEBI:18420"/>
    </ligand>
</feature>
<dbReference type="PANTHER" id="PTHR43322:SF5">
    <property type="entry name" value="1-DEOXY-D-XYLULOSE-5-PHOSPHATE SYNTHASE, CHLOROPLASTIC"/>
    <property type="match status" value="1"/>
</dbReference>
<keyword evidence="8 10" id="KW-0786">Thiamine pyrophosphate</keyword>
<evidence type="ECO:0000256" key="4">
    <source>
        <dbReference type="ARBA" id="ARBA00022679"/>
    </source>
</evidence>
<dbReference type="Proteomes" id="UP000676079">
    <property type="component" value="Chromosome"/>
</dbReference>
<dbReference type="InterPro" id="IPR005477">
    <property type="entry name" value="Dxylulose-5-P_synthase"/>
</dbReference>
<comment type="catalytic activity">
    <reaction evidence="10">
        <text>D-glyceraldehyde 3-phosphate + pyruvate + H(+) = 1-deoxy-D-xylulose 5-phosphate + CO2</text>
        <dbReference type="Rhea" id="RHEA:12605"/>
        <dbReference type="ChEBI" id="CHEBI:15361"/>
        <dbReference type="ChEBI" id="CHEBI:15378"/>
        <dbReference type="ChEBI" id="CHEBI:16526"/>
        <dbReference type="ChEBI" id="CHEBI:57792"/>
        <dbReference type="ChEBI" id="CHEBI:59776"/>
        <dbReference type="EC" id="2.2.1.7"/>
    </reaction>
</comment>
<evidence type="ECO:0000256" key="10">
    <source>
        <dbReference type="HAMAP-Rule" id="MF_00315"/>
    </source>
</evidence>
<feature type="domain" description="Transketolase-like pyrimidine-binding" evidence="12">
    <location>
        <begin position="280"/>
        <end position="445"/>
    </location>
</feature>
<dbReference type="InterPro" id="IPR049557">
    <property type="entry name" value="Transketolase_CS"/>
</dbReference>
<gene>
    <name evidence="10" type="primary">dxs</name>
    <name evidence="13" type="ORF">KGD84_13415</name>
</gene>
<proteinExistence type="inferred from homology"/>
<dbReference type="Gene3D" id="3.40.50.970">
    <property type="match status" value="2"/>
</dbReference>
<keyword evidence="6 10" id="KW-0460">Magnesium</keyword>
<reference evidence="13 14" key="1">
    <citation type="submission" date="2021-05" db="EMBL/GenBank/DDBJ databases">
        <title>Direct Submission.</title>
        <authorList>
            <person name="Li K."/>
            <person name="Gao J."/>
        </authorList>
    </citation>
    <scope>NUCLEOTIDE SEQUENCE [LARGE SCALE GENOMIC DNA]</scope>
    <source>
        <strain evidence="13 14">Mg02</strain>
    </source>
</reference>
<evidence type="ECO:0000256" key="1">
    <source>
        <dbReference type="ARBA" id="ARBA00004980"/>
    </source>
</evidence>
<dbReference type="HAMAP" id="MF_00315">
    <property type="entry name" value="DXP_synth"/>
    <property type="match status" value="1"/>
</dbReference>
<dbReference type="PROSITE" id="PS00801">
    <property type="entry name" value="TRANSKETOLASE_1"/>
    <property type="match status" value="1"/>
</dbReference>
<dbReference type="Gene3D" id="3.40.50.920">
    <property type="match status" value="1"/>
</dbReference>
<keyword evidence="7 10" id="KW-0784">Thiamine biosynthesis</keyword>
<dbReference type="EMBL" id="CP074133">
    <property type="protein sequence ID" value="QUX25164.1"/>
    <property type="molecule type" value="Genomic_DNA"/>
</dbReference>
<feature type="compositionally biased region" description="Basic and acidic residues" evidence="11">
    <location>
        <begin position="602"/>
        <end position="611"/>
    </location>
</feature>
<feature type="binding site" evidence="10">
    <location>
        <position position="176"/>
    </location>
    <ligand>
        <name>thiamine diphosphate</name>
        <dbReference type="ChEBI" id="CHEBI:58937"/>
    </ligand>
</feature>
<comment type="subunit">
    <text evidence="3 10">Homodimer.</text>
</comment>
<feature type="binding site" evidence="10">
    <location>
        <position position="146"/>
    </location>
    <ligand>
        <name>Mg(2+)</name>
        <dbReference type="ChEBI" id="CHEBI:18420"/>
    </ligand>
</feature>
<comment type="similarity">
    <text evidence="2 10">Belongs to the transketolase family. DXPS subfamily.</text>
</comment>